<keyword evidence="3" id="KW-1185">Reference proteome</keyword>
<evidence type="ECO:0000313" key="3">
    <source>
        <dbReference type="Proteomes" id="UP000184148"/>
    </source>
</evidence>
<gene>
    <name evidence="2" type="ORF">SAMN02745133_00197</name>
</gene>
<dbReference type="Proteomes" id="UP000184148">
    <property type="component" value="Unassembled WGS sequence"/>
</dbReference>
<evidence type="ECO:0000256" key="1">
    <source>
        <dbReference type="SAM" id="Coils"/>
    </source>
</evidence>
<dbReference type="STRING" id="1121429.SAMN02745133_00197"/>
<name>A0A1M4SQ26_9FIRM</name>
<sequence length="120" mass="13741">MSEERLERLENLMMDLLKMVGANNAVVAELKTDVAGLRTEVAGLKTDVAVLKTDVAGLKRNQELFREELFTLSARMDDIQKDIREIKERLFDVNMNANYAVSMVIKHDKEIFALKERLSQ</sequence>
<keyword evidence="1" id="KW-0175">Coiled coil</keyword>
<organism evidence="2 3">
    <name type="scientific">Desulforamulus putei DSM 12395</name>
    <dbReference type="NCBI Taxonomy" id="1121429"/>
    <lineage>
        <taxon>Bacteria</taxon>
        <taxon>Bacillati</taxon>
        <taxon>Bacillota</taxon>
        <taxon>Clostridia</taxon>
        <taxon>Eubacteriales</taxon>
        <taxon>Peptococcaceae</taxon>
        <taxon>Desulforamulus</taxon>
    </lineage>
</organism>
<dbReference type="EMBL" id="FQUY01000001">
    <property type="protein sequence ID" value="SHE34275.1"/>
    <property type="molecule type" value="Genomic_DNA"/>
</dbReference>
<dbReference type="RefSeq" id="WP_073234280.1">
    <property type="nucleotide sequence ID" value="NZ_FQUY01000001.1"/>
</dbReference>
<proteinExistence type="predicted"/>
<dbReference type="Gene3D" id="1.20.5.170">
    <property type="match status" value="1"/>
</dbReference>
<dbReference type="AlphaFoldDB" id="A0A1M4SQ26"/>
<accession>A0A1M4SQ26</accession>
<feature type="coiled-coil region" evidence="1">
    <location>
        <begin position="27"/>
        <end position="89"/>
    </location>
</feature>
<protein>
    <submittedName>
        <fullName evidence="2">Uncharacterized protein</fullName>
    </submittedName>
</protein>
<dbReference type="OrthoDB" id="1787381at2"/>
<reference evidence="3" key="1">
    <citation type="submission" date="2016-11" db="EMBL/GenBank/DDBJ databases">
        <authorList>
            <person name="Varghese N."/>
            <person name="Submissions S."/>
        </authorList>
    </citation>
    <scope>NUCLEOTIDE SEQUENCE [LARGE SCALE GENOMIC DNA]</scope>
    <source>
        <strain evidence="3">DSM 12395</strain>
    </source>
</reference>
<evidence type="ECO:0000313" key="2">
    <source>
        <dbReference type="EMBL" id="SHE34275.1"/>
    </source>
</evidence>